<evidence type="ECO:0000256" key="1">
    <source>
        <dbReference type="SAM" id="SignalP"/>
    </source>
</evidence>
<dbReference type="InterPro" id="IPR009078">
    <property type="entry name" value="Ferritin-like_SF"/>
</dbReference>
<dbReference type="InterPro" id="IPR012347">
    <property type="entry name" value="Ferritin-like"/>
</dbReference>
<protein>
    <submittedName>
        <fullName evidence="3">Uncharacterized protein LOC115219519 isoform X1</fullName>
    </submittedName>
</protein>
<proteinExistence type="predicted"/>
<feature type="chain" id="PRO_5027611827" evidence="1">
    <location>
        <begin position="27"/>
        <end position="215"/>
    </location>
</feature>
<dbReference type="Proteomes" id="UP000515154">
    <property type="component" value="Linkage group LG14"/>
</dbReference>
<name>A0A6P7T5K1_9MOLL</name>
<evidence type="ECO:0000313" key="2">
    <source>
        <dbReference type="Proteomes" id="UP000515154"/>
    </source>
</evidence>
<feature type="signal peptide" evidence="1">
    <location>
        <begin position="1"/>
        <end position="26"/>
    </location>
</feature>
<organism evidence="2 3">
    <name type="scientific">Octopus sinensis</name>
    <name type="common">East Asian common octopus</name>
    <dbReference type="NCBI Taxonomy" id="2607531"/>
    <lineage>
        <taxon>Eukaryota</taxon>
        <taxon>Metazoa</taxon>
        <taxon>Spiralia</taxon>
        <taxon>Lophotrochozoa</taxon>
        <taxon>Mollusca</taxon>
        <taxon>Cephalopoda</taxon>
        <taxon>Coleoidea</taxon>
        <taxon>Octopodiformes</taxon>
        <taxon>Octopoda</taxon>
        <taxon>Incirrata</taxon>
        <taxon>Octopodidae</taxon>
        <taxon>Octopus</taxon>
    </lineage>
</organism>
<evidence type="ECO:0000313" key="3">
    <source>
        <dbReference type="RefSeq" id="XP_029645557.1"/>
    </source>
</evidence>
<accession>A0A6P7T5K1</accession>
<dbReference type="Gene3D" id="1.20.1260.10">
    <property type="match status" value="1"/>
</dbReference>
<dbReference type="AlphaFoldDB" id="A0A6P7T5K1"/>
<dbReference type="KEGG" id="osn:115219519"/>
<dbReference type="SUPFAM" id="SSF47240">
    <property type="entry name" value="Ferritin-like"/>
    <property type="match status" value="1"/>
</dbReference>
<gene>
    <name evidence="3" type="primary">LOC115219519</name>
</gene>
<reference evidence="3" key="1">
    <citation type="submission" date="2025-08" db="UniProtKB">
        <authorList>
            <consortium name="RefSeq"/>
        </authorList>
    </citation>
    <scope>IDENTIFICATION</scope>
</reference>
<keyword evidence="1" id="KW-0732">Signal</keyword>
<sequence length="215" mass="24821">MARTIYGTLLRVFLPLLLCALLGTKAVYKQNNNDVKSLSSIYYKYAGASFCYLQMSFLLNNKDYAWPGLSKYQFNLAQEKKYAANLIGRFMAIKNLTPIHEAIPECSSPISATEYKSKTPVHYLENTESTEEQLLAHLIAQNDTSTHVNHFITHWFVHYQHQRLYETTLQLHKVQSLKSISEQAIWDGSIVRQSLTIYDYNKFSELTNVYSECVK</sequence>
<keyword evidence="2" id="KW-1185">Reference proteome</keyword>
<dbReference type="RefSeq" id="XP_029645557.1">
    <property type="nucleotide sequence ID" value="XM_029789697.2"/>
</dbReference>